<dbReference type="EMBL" id="JSWE01000124">
    <property type="protein sequence ID" value="KIE05083.1"/>
    <property type="molecule type" value="Genomic_DNA"/>
</dbReference>
<dbReference type="Proteomes" id="UP000031258">
    <property type="component" value="Unassembled WGS sequence"/>
</dbReference>
<proteinExistence type="predicted"/>
<dbReference type="OrthoDB" id="100605at2"/>
<organism evidence="1 2">
    <name type="scientific">Candidatus Jidaibacter acanthamoebae</name>
    <dbReference type="NCBI Taxonomy" id="86105"/>
    <lineage>
        <taxon>Bacteria</taxon>
        <taxon>Pseudomonadati</taxon>
        <taxon>Pseudomonadota</taxon>
        <taxon>Alphaproteobacteria</taxon>
        <taxon>Rickettsiales</taxon>
        <taxon>Candidatus Midichloriaceae</taxon>
        <taxon>Candidatus Jidaibacter</taxon>
    </lineage>
</organism>
<gene>
    <name evidence="1" type="ORF">NF27_EY01790</name>
</gene>
<reference evidence="1 2" key="1">
    <citation type="submission" date="2014-11" db="EMBL/GenBank/DDBJ databases">
        <title>A Rickettsiales Symbiont of Amoebae With Ancient Features.</title>
        <authorList>
            <person name="Schulz F."/>
            <person name="Martijn J."/>
            <person name="Wascher F."/>
            <person name="Kostanjsek R."/>
            <person name="Ettema T.J."/>
            <person name="Horn M."/>
        </authorList>
    </citation>
    <scope>NUCLEOTIDE SEQUENCE [LARGE SCALE GENOMIC DNA]</scope>
    <source>
        <strain evidence="1 2">UWC36</strain>
    </source>
</reference>
<protein>
    <submittedName>
        <fullName evidence="1">Uncharacterized protein</fullName>
    </submittedName>
</protein>
<sequence>MLSVNIKPISNIEYLTQYPAQIFKNFSENVKNELAEEAIRQKDYQGLEYILKNSNDFNLFIYSAIEALDVKAIEIICNFDAAKKDIHDWHLEKVLSFGIEHEESFKFSYEKIKQDKSDILKLLIKAKPALNIQDLQILSYIVNKEEFEEICKLKEIDASNFKGYETLDLAHYHFDGKAPLLKLSGNEYCADTIDLILSRTYSEEVSQTKLKEIYNNLFNLDPISKEMLSYLAMQIAKGDSIKFIFENGATPFYSSAQNIIKIDTKFLDNPIFPIDSVIIHEIGHYYYDHLFKNDALPFDRAQLENIYQYKEKVFQEKSKDVFYILENITEYIPLFEFYKRIKDYENQAKKPIYKAAEILKVDTQFMEDYVLSENYSEYFKQNSIIDLFLINSLFNYNFEHNAPLDEVLPDSLVKSLLDIYFEYSAPKGQCIYSNNFFREEITTKEMEKWAMETFLPHMINELGLSSTQIHFLERIADYINREPVQYSEFSQDNDFEKHTELIVRYTELKAAGIEQDLIDSFSGLVEFHNKYVTPKAEAELSEYHIYCENFSNNTFFMPNGYEELIA</sequence>
<evidence type="ECO:0000313" key="1">
    <source>
        <dbReference type="EMBL" id="KIE05083.1"/>
    </source>
</evidence>
<keyword evidence="2" id="KW-1185">Reference proteome</keyword>
<evidence type="ECO:0000313" key="2">
    <source>
        <dbReference type="Proteomes" id="UP000031258"/>
    </source>
</evidence>
<dbReference type="STRING" id="86105.NF27_EY01790"/>
<dbReference type="AlphaFoldDB" id="A0A0C1QLY3"/>
<comment type="caution">
    <text evidence="1">The sequence shown here is derived from an EMBL/GenBank/DDBJ whole genome shotgun (WGS) entry which is preliminary data.</text>
</comment>
<accession>A0A0C1QLY3</accession>
<name>A0A0C1QLY3_9RICK</name>
<dbReference type="RefSeq" id="WP_039457206.1">
    <property type="nucleotide sequence ID" value="NZ_JSWE01000124.1"/>
</dbReference>